<evidence type="ECO:0000313" key="1">
    <source>
        <dbReference type="EMBL" id="KAH0450355.1"/>
    </source>
</evidence>
<evidence type="ECO:0000313" key="2">
    <source>
        <dbReference type="Proteomes" id="UP000775213"/>
    </source>
</evidence>
<name>A0AAV7G2J2_DENCH</name>
<dbReference type="EMBL" id="JAGFBR010000018">
    <property type="protein sequence ID" value="KAH0450355.1"/>
    <property type="molecule type" value="Genomic_DNA"/>
</dbReference>
<keyword evidence="2" id="KW-1185">Reference proteome</keyword>
<gene>
    <name evidence="1" type="ORF">IEQ34_021047</name>
</gene>
<accession>A0AAV7G2J2</accession>
<sequence length="162" mass="18328">MAFEVIDSRFLFCTLLLLSEIISYRETLAATSLTVTFLRLCGTKLFPSLLNSFCFLPPFLFRMGLMMPFLCWTFLFKIPVPLMSLCLPENLQPSSSQLEESSPYLLRDNACHLNSCSPVFQDISPRVLWFGIGGSIFLGVLEKTKPLLAHQNYSIDLKSDSL</sequence>
<dbReference type="Proteomes" id="UP000775213">
    <property type="component" value="Unassembled WGS sequence"/>
</dbReference>
<proteinExistence type="predicted"/>
<comment type="caution">
    <text evidence="1">The sequence shown here is derived from an EMBL/GenBank/DDBJ whole genome shotgun (WGS) entry which is preliminary data.</text>
</comment>
<protein>
    <submittedName>
        <fullName evidence="1">Uncharacterized protein</fullName>
    </submittedName>
</protein>
<reference evidence="1 2" key="1">
    <citation type="journal article" date="2021" name="Hortic Res">
        <title>Chromosome-scale assembly of the Dendrobium chrysotoxum genome enhances the understanding of orchid evolution.</title>
        <authorList>
            <person name="Zhang Y."/>
            <person name="Zhang G.Q."/>
            <person name="Zhang D."/>
            <person name="Liu X.D."/>
            <person name="Xu X.Y."/>
            <person name="Sun W.H."/>
            <person name="Yu X."/>
            <person name="Zhu X."/>
            <person name="Wang Z.W."/>
            <person name="Zhao X."/>
            <person name="Zhong W.Y."/>
            <person name="Chen H."/>
            <person name="Yin W.L."/>
            <person name="Huang T."/>
            <person name="Niu S.C."/>
            <person name="Liu Z.J."/>
        </authorList>
    </citation>
    <scope>NUCLEOTIDE SEQUENCE [LARGE SCALE GENOMIC DNA]</scope>
    <source>
        <strain evidence="1">Lindl</strain>
    </source>
</reference>
<dbReference type="AlphaFoldDB" id="A0AAV7G2J2"/>
<organism evidence="1 2">
    <name type="scientific">Dendrobium chrysotoxum</name>
    <name type="common">Orchid</name>
    <dbReference type="NCBI Taxonomy" id="161865"/>
    <lineage>
        <taxon>Eukaryota</taxon>
        <taxon>Viridiplantae</taxon>
        <taxon>Streptophyta</taxon>
        <taxon>Embryophyta</taxon>
        <taxon>Tracheophyta</taxon>
        <taxon>Spermatophyta</taxon>
        <taxon>Magnoliopsida</taxon>
        <taxon>Liliopsida</taxon>
        <taxon>Asparagales</taxon>
        <taxon>Orchidaceae</taxon>
        <taxon>Epidendroideae</taxon>
        <taxon>Malaxideae</taxon>
        <taxon>Dendrobiinae</taxon>
        <taxon>Dendrobium</taxon>
    </lineage>
</organism>